<dbReference type="GO" id="GO:0016987">
    <property type="term" value="F:sigma factor activity"/>
    <property type="evidence" value="ECO:0007669"/>
    <property type="project" value="UniProtKB-KW"/>
</dbReference>
<dbReference type="GO" id="GO:0006352">
    <property type="term" value="P:DNA-templated transcription initiation"/>
    <property type="evidence" value="ECO:0007669"/>
    <property type="project" value="InterPro"/>
</dbReference>
<evidence type="ECO:0000256" key="3">
    <source>
        <dbReference type="ARBA" id="ARBA00023125"/>
    </source>
</evidence>
<evidence type="ECO:0000313" key="6">
    <source>
        <dbReference type="EMBL" id="QEH32013.1"/>
    </source>
</evidence>
<sequence>MAAYDEGSTSPSLLGRVADWRDEPAWSRFERRYAPMLRSWCRNLGLPAHEAEDLCQAIWLEVAERMASFQYDPSRSFRGWLRTLCHCRVTDHLRGRAARGGRAVLYGDAAEIADPRAARGDDDDEIDPFRDYLRAQAVEAQAAARASHGARTWESFWLMAVCDWSLERTATHLGMSRTAAFAAKDRVAKRLAAEGERRLRAWSA</sequence>
<keyword evidence="2" id="KW-0731">Sigma factor</keyword>
<reference evidence="6 7" key="1">
    <citation type="submission" date="2019-08" db="EMBL/GenBank/DDBJ databases">
        <title>Deep-cultivation of Planctomycetes and their phenomic and genomic characterization uncovers novel biology.</title>
        <authorList>
            <person name="Wiegand S."/>
            <person name="Jogler M."/>
            <person name="Boedeker C."/>
            <person name="Pinto D."/>
            <person name="Vollmers J."/>
            <person name="Rivas-Marin E."/>
            <person name="Kohn T."/>
            <person name="Peeters S.H."/>
            <person name="Heuer A."/>
            <person name="Rast P."/>
            <person name="Oberbeckmann S."/>
            <person name="Bunk B."/>
            <person name="Jeske O."/>
            <person name="Meyerdierks A."/>
            <person name="Storesund J.E."/>
            <person name="Kallscheuer N."/>
            <person name="Luecker S."/>
            <person name="Lage O.M."/>
            <person name="Pohl T."/>
            <person name="Merkel B.J."/>
            <person name="Hornburger P."/>
            <person name="Mueller R.-W."/>
            <person name="Bruemmer F."/>
            <person name="Labrenz M."/>
            <person name="Spormann A.M."/>
            <person name="Op den Camp H."/>
            <person name="Overmann J."/>
            <person name="Amann R."/>
            <person name="Jetten M.S.M."/>
            <person name="Mascher T."/>
            <person name="Medema M.H."/>
            <person name="Devos D.P."/>
            <person name="Kaster A.-K."/>
            <person name="Ovreas L."/>
            <person name="Rohde M."/>
            <person name="Galperin M.Y."/>
            <person name="Jogler C."/>
        </authorList>
    </citation>
    <scope>NUCLEOTIDE SEQUENCE [LARGE SCALE GENOMIC DNA]</scope>
    <source>
        <strain evidence="6 7">OJF2</strain>
    </source>
</reference>
<name>A0A5B9VUF0_9BACT</name>
<dbReference type="PANTHER" id="PTHR43133">
    <property type="entry name" value="RNA POLYMERASE ECF-TYPE SIGMA FACTO"/>
    <property type="match status" value="1"/>
</dbReference>
<dbReference type="Gene3D" id="1.10.1740.10">
    <property type="match status" value="1"/>
</dbReference>
<dbReference type="AlphaFoldDB" id="A0A5B9VUF0"/>
<keyword evidence="1" id="KW-0805">Transcription regulation</keyword>
<dbReference type="EMBL" id="CP042997">
    <property type="protein sequence ID" value="QEH32013.1"/>
    <property type="molecule type" value="Genomic_DNA"/>
</dbReference>
<dbReference type="PANTHER" id="PTHR43133:SF8">
    <property type="entry name" value="RNA POLYMERASE SIGMA FACTOR HI_1459-RELATED"/>
    <property type="match status" value="1"/>
</dbReference>
<dbReference type="InterPro" id="IPR039425">
    <property type="entry name" value="RNA_pol_sigma-70-like"/>
</dbReference>
<dbReference type="RefSeq" id="WP_168221561.1">
    <property type="nucleotide sequence ID" value="NZ_CP042997.1"/>
</dbReference>
<proteinExistence type="predicted"/>
<dbReference type="GO" id="GO:0003677">
    <property type="term" value="F:DNA binding"/>
    <property type="evidence" value="ECO:0007669"/>
    <property type="project" value="UniProtKB-KW"/>
</dbReference>
<evidence type="ECO:0000256" key="1">
    <source>
        <dbReference type="ARBA" id="ARBA00023015"/>
    </source>
</evidence>
<accession>A0A5B9VUF0</accession>
<evidence type="ECO:0000256" key="4">
    <source>
        <dbReference type="ARBA" id="ARBA00023163"/>
    </source>
</evidence>
<gene>
    <name evidence="6" type="ORF">OJF2_04820</name>
</gene>
<evidence type="ECO:0000256" key="2">
    <source>
        <dbReference type="ARBA" id="ARBA00023082"/>
    </source>
</evidence>
<feature type="domain" description="RNA polymerase sigma-70 region 2" evidence="5">
    <location>
        <begin position="31"/>
        <end position="97"/>
    </location>
</feature>
<dbReference type="SUPFAM" id="SSF88946">
    <property type="entry name" value="Sigma2 domain of RNA polymerase sigma factors"/>
    <property type="match status" value="1"/>
</dbReference>
<dbReference type="Pfam" id="PF04542">
    <property type="entry name" value="Sigma70_r2"/>
    <property type="match status" value="1"/>
</dbReference>
<dbReference type="Proteomes" id="UP000324233">
    <property type="component" value="Chromosome"/>
</dbReference>
<keyword evidence="7" id="KW-1185">Reference proteome</keyword>
<dbReference type="InterPro" id="IPR007627">
    <property type="entry name" value="RNA_pol_sigma70_r2"/>
</dbReference>
<keyword evidence="3" id="KW-0238">DNA-binding</keyword>
<protein>
    <submittedName>
        <fullName evidence="6">RNA polymerase sigma factor</fullName>
    </submittedName>
</protein>
<dbReference type="InterPro" id="IPR013325">
    <property type="entry name" value="RNA_pol_sigma_r2"/>
</dbReference>
<evidence type="ECO:0000313" key="7">
    <source>
        <dbReference type="Proteomes" id="UP000324233"/>
    </source>
</evidence>
<evidence type="ECO:0000259" key="5">
    <source>
        <dbReference type="Pfam" id="PF04542"/>
    </source>
</evidence>
<keyword evidence="4" id="KW-0804">Transcription</keyword>
<organism evidence="6 7">
    <name type="scientific">Aquisphaera giovannonii</name>
    <dbReference type="NCBI Taxonomy" id="406548"/>
    <lineage>
        <taxon>Bacteria</taxon>
        <taxon>Pseudomonadati</taxon>
        <taxon>Planctomycetota</taxon>
        <taxon>Planctomycetia</taxon>
        <taxon>Isosphaerales</taxon>
        <taxon>Isosphaeraceae</taxon>
        <taxon>Aquisphaera</taxon>
    </lineage>
</organism>
<dbReference type="KEGG" id="agv:OJF2_04820"/>